<protein>
    <submittedName>
        <fullName evidence="1">Uncharacterized protein</fullName>
    </submittedName>
</protein>
<sequence length="156" mass="17927">MSKLTKQEAEDLAKAIELSVFSQVYTSNLGSPTQIQKTVTTSWTQIFFDMFLKTLTKAKETAPNHLVLISRNLYQTLKSAMIKYLQDYQILLSCKGSSASRIFKLKKGIEELLSMQHFLAYNFNGMETTKDLLAEYINFKWLNHKAIGLKMRAYIP</sequence>
<evidence type="ECO:0000313" key="2">
    <source>
        <dbReference type="Proteomes" id="UP000708208"/>
    </source>
</evidence>
<gene>
    <name evidence="1" type="ORF">AFUS01_LOCUS36346</name>
</gene>
<dbReference type="Proteomes" id="UP000708208">
    <property type="component" value="Unassembled WGS sequence"/>
</dbReference>
<keyword evidence="2" id="KW-1185">Reference proteome</keyword>
<evidence type="ECO:0000313" key="1">
    <source>
        <dbReference type="EMBL" id="CAG7826286.1"/>
    </source>
</evidence>
<name>A0A8J2PSQ0_9HEXA</name>
<reference evidence="1" key="1">
    <citation type="submission" date="2021-06" db="EMBL/GenBank/DDBJ databases">
        <authorList>
            <person name="Hodson N. C."/>
            <person name="Mongue J. A."/>
            <person name="Jaron S. K."/>
        </authorList>
    </citation>
    <scope>NUCLEOTIDE SEQUENCE</scope>
</reference>
<dbReference type="AlphaFoldDB" id="A0A8J2PSQ0"/>
<organism evidence="1 2">
    <name type="scientific">Allacma fusca</name>
    <dbReference type="NCBI Taxonomy" id="39272"/>
    <lineage>
        <taxon>Eukaryota</taxon>
        <taxon>Metazoa</taxon>
        <taxon>Ecdysozoa</taxon>
        <taxon>Arthropoda</taxon>
        <taxon>Hexapoda</taxon>
        <taxon>Collembola</taxon>
        <taxon>Symphypleona</taxon>
        <taxon>Sminthuridae</taxon>
        <taxon>Allacma</taxon>
    </lineage>
</organism>
<comment type="caution">
    <text evidence="1">The sequence shown here is derived from an EMBL/GenBank/DDBJ whole genome shotgun (WGS) entry which is preliminary data.</text>
</comment>
<proteinExistence type="predicted"/>
<accession>A0A8J2PSQ0</accession>
<dbReference type="EMBL" id="CAJVCH010539254">
    <property type="protein sequence ID" value="CAG7826286.1"/>
    <property type="molecule type" value="Genomic_DNA"/>
</dbReference>